<proteinExistence type="predicted"/>
<protein>
    <recommendedName>
        <fullName evidence="1">HTH marR-type domain-containing protein</fullName>
    </recommendedName>
</protein>
<dbReference type="EMBL" id="UYIG01000057">
    <property type="protein sequence ID" value="VDG27764.1"/>
    <property type="molecule type" value="Genomic_DNA"/>
</dbReference>
<feature type="domain" description="HTH marR-type" evidence="1">
    <location>
        <begin position="34"/>
        <end position="84"/>
    </location>
</feature>
<dbReference type="RefSeq" id="WP_130843760.1">
    <property type="nucleotide sequence ID" value="NZ_BJDY01000002.1"/>
</dbReference>
<dbReference type="Proteomes" id="UP000289996">
    <property type="component" value="Unassembled WGS sequence"/>
</dbReference>
<gene>
    <name evidence="2" type="ORF">MUDAN_MDHGFNIF_02592</name>
</gene>
<organism evidence="2 3">
    <name type="scientific">Lactiplantibacillus mudanjiangensis</name>
    <dbReference type="NCBI Taxonomy" id="1296538"/>
    <lineage>
        <taxon>Bacteria</taxon>
        <taxon>Bacillati</taxon>
        <taxon>Bacillota</taxon>
        <taxon>Bacilli</taxon>
        <taxon>Lactobacillales</taxon>
        <taxon>Lactobacillaceae</taxon>
        <taxon>Lactiplantibacillus</taxon>
    </lineage>
</organism>
<dbReference type="InterPro" id="IPR036390">
    <property type="entry name" value="WH_DNA-bd_sf"/>
</dbReference>
<reference evidence="2 3" key="1">
    <citation type="submission" date="2018-11" db="EMBL/GenBank/DDBJ databases">
        <authorList>
            <person name="Wuyts S."/>
        </authorList>
    </citation>
    <scope>NUCLEOTIDE SEQUENCE [LARGE SCALE GENOMIC DNA]</scope>
    <source>
        <strain evidence="2">Lactobacillus mudanjiangensis AMBF249</strain>
    </source>
</reference>
<dbReference type="Gene3D" id="1.10.10.10">
    <property type="entry name" value="Winged helix-like DNA-binding domain superfamily/Winged helix DNA-binding domain"/>
    <property type="match status" value="1"/>
</dbReference>
<dbReference type="InterPro" id="IPR000835">
    <property type="entry name" value="HTH_MarR-typ"/>
</dbReference>
<dbReference type="Pfam" id="PF12802">
    <property type="entry name" value="MarR_2"/>
    <property type="match status" value="1"/>
</dbReference>
<sequence length="143" mass="15768">MTQHHFYQTCAYFTAARYMRSIERVADATFAPTGLKPAYSYIMMALEDTPTMTIMAISEQLGYERSTVSRLVKALAQRDLVQLATAGRATTVSLGPASTDFLKLANQCLTAFGEQTDAYLGADKAPMTALLTKNNQKLRQQLS</sequence>
<keyword evidence="3" id="KW-1185">Reference proteome</keyword>
<dbReference type="OrthoDB" id="1551170at2"/>
<evidence type="ECO:0000259" key="1">
    <source>
        <dbReference type="Pfam" id="PF12802"/>
    </source>
</evidence>
<name>A0A660DWW8_9LACO</name>
<accession>A0A660DWW8</accession>
<dbReference type="AlphaFoldDB" id="A0A660DWW8"/>
<dbReference type="SUPFAM" id="SSF46785">
    <property type="entry name" value="Winged helix' DNA-binding domain"/>
    <property type="match status" value="1"/>
</dbReference>
<evidence type="ECO:0000313" key="2">
    <source>
        <dbReference type="EMBL" id="VDG27764.1"/>
    </source>
</evidence>
<dbReference type="InterPro" id="IPR036388">
    <property type="entry name" value="WH-like_DNA-bd_sf"/>
</dbReference>
<dbReference type="GO" id="GO:0003700">
    <property type="term" value="F:DNA-binding transcription factor activity"/>
    <property type="evidence" value="ECO:0007669"/>
    <property type="project" value="InterPro"/>
</dbReference>
<evidence type="ECO:0000313" key="3">
    <source>
        <dbReference type="Proteomes" id="UP000289996"/>
    </source>
</evidence>